<reference evidence="1 2" key="1">
    <citation type="journal article" date="2011" name="BMC Genomics">
        <title>Genome sequencing reveals diversification of virulence factor content and possible host adaptation in distinct subpopulations of Salmonella enterica.</title>
        <authorList>
            <person name="den Bakker H.C."/>
            <person name="Moreno Switt A.I."/>
            <person name="Govoni G."/>
            <person name="Cummings C.A."/>
            <person name="Ranieri M.L."/>
            <person name="Degoricija L."/>
            <person name="Hoelzer K."/>
            <person name="Rodriguez-Rivera L.D."/>
            <person name="Brown S."/>
            <person name="Bolchacova E."/>
            <person name="Furtado M.R."/>
            <person name="Wiedmann M."/>
        </authorList>
    </citation>
    <scope>NUCLEOTIDE SEQUENCE [LARGE SCALE GENOMIC DNA]</scope>
    <source>
        <strain evidence="1 2">A4-653</strain>
    </source>
</reference>
<comment type="caution">
    <text evidence="1">The sequence shown here is derived from an EMBL/GenBank/DDBJ whole genome shotgun (WGS) entry which is preliminary data.</text>
</comment>
<dbReference type="EMBL" id="AFCT01000476">
    <property type="protein sequence ID" value="EHC92937.1"/>
    <property type="molecule type" value="Genomic_DNA"/>
</dbReference>
<dbReference type="Proteomes" id="UP000004903">
    <property type="component" value="Unassembled WGS sequence"/>
</dbReference>
<dbReference type="AlphaFoldDB" id="G5QFS4"/>
<proteinExistence type="predicted"/>
<accession>G5QFS4</accession>
<sequence length="40" mass="4246">MRVSIANGKCQVSVKCAFIRRTRSCCPSSLSGADNLLSAD</sequence>
<organism evidence="1 2">
    <name type="scientific">Salmonella enterica subsp. enterica serovar Rubislaw str. A4-653</name>
    <dbReference type="NCBI Taxonomy" id="913081"/>
    <lineage>
        <taxon>Bacteria</taxon>
        <taxon>Pseudomonadati</taxon>
        <taxon>Pseudomonadota</taxon>
        <taxon>Gammaproteobacteria</taxon>
        <taxon>Enterobacterales</taxon>
        <taxon>Enterobacteriaceae</taxon>
        <taxon>Salmonella</taxon>
    </lineage>
</organism>
<evidence type="ECO:0000313" key="2">
    <source>
        <dbReference type="Proteomes" id="UP000004903"/>
    </source>
</evidence>
<name>G5QFS4_SALRU</name>
<gene>
    <name evidence="1" type="ORF">LTSERUB_1224</name>
</gene>
<dbReference type="PATRIC" id="fig|913081.3.peg.1003"/>
<protein>
    <submittedName>
        <fullName evidence="1">Uncharacterized protein</fullName>
    </submittedName>
</protein>
<evidence type="ECO:0000313" key="1">
    <source>
        <dbReference type="EMBL" id="EHC92937.1"/>
    </source>
</evidence>